<dbReference type="GeneID" id="40090526"/>
<proteinExistence type="predicted"/>
<gene>
    <name evidence="1" type="primary">4</name>
    <name evidence="1" type="ORF">MARVIN_4</name>
</gene>
<protein>
    <submittedName>
        <fullName evidence="1">Uncharacterized protein</fullName>
    </submittedName>
</protein>
<sequence length="92" mass="9875">MDRQGSVIVTDDANTGKPGWIASLLAVKDFLAAACNQLPGIPREFWGDGQVEDAIQAASDAAEDLLRAVQLAAGRREVAKAKEVIERWEGLL</sequence>
<reference evidence="1 2" key="1">
    <citation type="journal article" date="2012" name="J. Virol.">
        <title>Complete Genome Sequences of 138 Mycobacteriophages.</title>
        <authorList>
            <consortium name="the Science Education Alliance Phage Hunters Advancing Genomics and Evolutionary Science Program"/>
            <consortium name="the KwaZulu-Natal Research Institute for Tuberculosis and HIV Mycobacterial Genetics Course Students"/>
            <consortium name="the Phage Hunters Integrating Research and Education Program"/>
            <person name="Hatfull G.F."/>
        </authorList>
    </citation>
    <scope>NUCLEOTIDE SEQUENCE [LARGE SCALE GENOMIC DNA]</scope>
    <source>
        <strain evidence="2">Marvin</strain>
    </source>
</reference>
<name>G1BN74_9CAUD</name>
<evidence type="ECO:0000313" key="1">
    <source>
        <dbReference type="EMBL" id="AEJ95289.1"/>
    </source>
</evidence>
<dbReference type="EMBL" id="JF704100">
    <property type="protein sequence ID" value="AEJ95289.1"/>
    <property type="molecule type" value="Genomic_DNA"/>
</dbReference>
<evidence type="ECO:0000313" key="2">
    <source>
        <dbReference type="Proteomes" id="UP000221412"/>
    </source>
</evidence>
<keyword evidence="2" id="KW-1185">Reference proteome</keyword>
<dbReference type="KEGG" id="vg:40090526"/>
<dbReference type="RefSeq" id="YP_009614122.1">
    <property type="nucleotide sequence ID" value="NC_042032.1"/>
</dbReference>
<organism evidence="1 2">
    <name type="scientific">Mycobacterium phage Marvin</name>
    <dbReference type="NCBI Taxonomy" id="1034139"/>
    <lineage>
        <taxon>Viruses</taxon>
        <taxon>Duplodnaviria</taxon>
        <taxon>Heunggongvirae</taxon>
        <taxon>Uroviricota</taxon>
        <taxon>Caudoviricetes</taxon>
        <taxon>Marvinvirus</taxon>
        <taxon>Marvinvirus marvin</taxon>
    </lineage>
</organism>
<dbReference type="Proteomes" id="UP000221412">
    <property type="component" value="Segment"/>
</dbReference>
<accession>G1BN74</accession>